<reference evidence="2 3" key="1">
    <citation type="journal article" date="2014" name="Int. J. Syst. Evol. Microbiol.">
        <title>Complete genome sequence of Corynebacterium casei LMG S-19264T (=DSM 44701T), isolated from a smear-ripened cheese.</title>
        <authorList>
            <consortium name="US DOE Joint Genome Institute (JGI-PGF)"/>
            <person name="Walter F."/>
            <person name="Albersmeier A."/>
            <person name="Kalinowski J."/>
            <person name="Ruckert C."/>
        </authorList>
    </citation>
    <scope>NUCLEOTIDE SEQUENCE [LARGE SCALE GENOMIC DNA]</scope>
    <source>
        <strain evidence="2 3">JCM 4255</strain>
    </source>
</reference>
<dbReference type="Proteomes" id="UP000516373">
    <property type="component" value="Chromosome"/>
</dbReference>
<dbReference type="InterPro" id="IPR016181">
    <property type="entry name" value="Acyl_CoA_acyltransferase"/>
</dbReference>
<dbReference type="Pfam" id="PF00583">
    <property type="entry name" value="Acetyltransf_1"/>
    <property type="match status" value="1"/>
</dbReference>
<proteinExistence type="predicted"/>
<dbReference type="PANTHER" id="PTHR13355:SF15">
    <property type="entry name" value="GCN5-RELATED N-ACETYLTRANSFERASE 3, CHLOROPLASTIC"/>
    <property type="match status" value="1"/>
</dbReference>
<dbReference type="PROSITE" id="PS51186">
    <property type="entry name" value="GNAT"/>
    <property type="match status" value="1"/>
</dbReference>
<evidence type="ECO:0000313" key="3">
    <source>
        <dbReference type="Proteomes" id="UP000516373"/>
    </source>
</evidence>
<organism evidence="2 3">
    <name type="scientific">Streptomyces tuirus</name>
    <dbReference type="NCBI Taxonomy" id="68278"/>
    <lineage>
        <taxon>Bacteria</taxon>
        <taxon>Bacillati</taxon>
        <taxon>Actinomycetota</taxon>
        <taxon>Actinomycetes</taxon>
        <taxon>Kitasatosporales</taxon>
        <taxon>Streptomycetaceae</taxon>
        <taxon>Streptomyces</taxon>
    </lineage>
</organism>
<feature type="domain" description="N-acetyltransferase" evidence="1">
    <location>
        <begin position="46"/>
        <end position="198"/>
    </location>
</feature>
<dbReference type="KEGG" id="stui:GCM10017668_00910"/>
<dbReference type="InterPro" id="IPR000182">
    <property type="entry name" value="GNAT_dom"/>
</dbReference>
<dbReference type="SUPFAM" id="SSF55729">
    <property type="entry name" value="Acyl-CoA N-acyltransferases (Nat)"/>
    <property type="match status" value="1"/>
</dbReference>
<evidence type="ECO:0000313" key="2">
    <source>
        <dbReference type="EMBL" id="BCL18248.1"/>
    </source>
</evidence>
<dbReference type="EMBL" id="AP023439">
    <property type="protein sequence ID" value="BCL18248.1"/>
    <property type="molecule type" value="Genomic_DNA"/>
</dbReference>
<dbReference type="CDD" id="cd04301">
    <property type="entry name" value="NAT_SF"/>
    <property type="match status" value="1"/>
</dbReference>
<sequence>MRDGHGPVRLLAPPLRAIVDRLTFNAAITETGRDLDARSRLRYMKITVRSAVGSDLPSLLALYSELNPDDAPLTQESADAIWASISSQRGRTVLVAEADGVVVGTADCMVLPNLTRGGRSILFVENVVVTDSCQRQGIGKQLMEAAMRLGESAGCYKVQLLAADDEYVHLFYESCGFKPLAQGFRRYIDQDQRSGVLV</sequence>
<protein>
    <recommendedName>
        <fullName evidence="1">N-acetyltransferase domain-containing protein</fullName>
    </recommendedName>
</protein>
<gene>
    <name evidence="2" type="ORF">GCM10017668_00910</name>
</gene>
<dbReference type="GO" id="GO:0008080">
    <property type="term" value="F:N-acetyltransferase activity"/>
    <property type="evidence" value="ECO:0007669"/>
    <property type="project" value="TreeGrafter"/>
</dbReference>
<dbReference type="AlphaFoldDB" id="A0A7G1N5B5"/>
<dbReference type="PANTHER" id="PTHR13355">
    <property type="entry name" value="GLUCOSAMINE 6-PHOSPHATE N-ACETYLTRANSFERASE"/>
    <property type="match status" value="1"/>
</dbReference>
<dbReference type="Gene3D" id="3.40.630.30">
    <property type="match status" value="1"/>
</dbReference>
<dbReference type="InterPro" id="IPR039143">
    <property type="entry name" value="GNPNAT1-like"/>
</dbReference>
<name>A0A7G1N5B5_9ACTN</name>
<evidence type="ECO:0000259" key="1">
    <source>
        <dbReference type="PROSITE" id="PS51186"/>
    </source>
</evidence>
<accession>A0A7G1N5B5</accession>